<dbReference type="AlphaFoldDB" id="A0A0F8WAF6"/>
<feature type="non-terminal residue" evidence="1">
    <location>
        <position position="1"/>
    </location>
</feature>
<dbReference type="EMBL" id="LAZR01066416">
    <property type="protein sequence ID" value="KKK53608.1"/>
    <property type="molecule type" value="Genomic_DNA"/>
</dbReference>
<reference evidence="1" key="1">
    <citation type="journal article" date="2015" name="Nature">
        <title>Complex archaea that bridge the gap between prokaryotes and eukaryotes.</title>
        <authorList>
            <person name="Spang A."/>
            <person name="Saw J.H."/>
            <person name="Jorgensen S.L."/>
            <person name="Zaremba-Niedzwiedzka K."/>
            <person name="Martijn J."/>
            <person name="Lind A.E."/>
            <person name="van Eijk R."/>
            <person name="Schleper C."/>
            <person name="Guy L."/>
            <person name="Ettema T.J."/>
        </authorList>
    </citation>
    <scope>NUCLEOTIDE SEQUENCE</scope>
</reference>
<comment type="caution">
    <text evidence="1">The sequence shown here is derived from an EMBL/GenBank/DDBJ whole genome shotgun (WGS) entry which is preliminary data.</text>
</comment>
<gene>
    <name evidence="1" type="ORF">LCGC14_3093060</name>
</gene>
<dbReference type="Gene3D" id="3.40.1090.10">
    <property type="entry name" value="Cytosolic phospholipase A2 catalytic domain"/>
    <property type="match status" value="1"/>
</dbReference>
<name>A0A0F8WAF6_9ZZZZ</name>
<proteinExistence type="predicted"/>
<accession>A0A0F8WAF6</accession>
<sequence length="163" mass="17593">IVHEAHVAGGSRITQTGAVRCLIDGGVYANNPSSCAISFAHVKLGVTDPITMLSLGAGATPYSPPEELLYDESRTLDWGYRQWIVKPPHPLMKVLFDGSVTVAHYSSKGQLGAGYHRIQPMLPEDVDLAAHDKVPLLVAVADGHDLDEDVAWVRTHWSDQSAA</sequence>
<organism evidence="1">
    <name type="scientific">marine sediment metagenome</name>
    <dbReference type="NCBI Taxonomy" id="412755"/>
    <lineage>
        <taxon>unclassified sequences</taxon>
        <taxon>metagenomes</taxon>
        <taxon>ecological metagenomes</taxon>
    </lineage>
</organism>
<dbReference type="SUPFAM" id="SSF52151">
    <property type="entry name" value="FabD/lysophospholipase-like"/>
    <property type="match status" value="1"/>
</dbReference>
<dbReference type="PANTHER" id="PTHR24138">
    <property type="entry name" value="INTRACELLLAR PHOSPHOLIPASE A FAMILY"/>
    <property type="match status" value="1"/>
</dbReference>
<dbReference type="PANTHER" id="PTHR24138:SF10">
    <property type="entry name" value="PHOSPHOLIPASE A2"/>
    <property type="match status" value="1"/>
</dbReference>
<evidence type="ECO:0008006" key="2">
    <source>
        <dbReference type="Google" id="ProtNLM"/>
    </source>
</evidence>
<dbReference type="InterPro" id="IPR016035">
    <property type="entry name" value="Acyl_Trfase/lysoPLipase"/>
</dbReference>
<evidence type="ECO:0000313" key="1">
    <source>
        <dbReference type="EMBL" id="KKK53608.1"/>
    </source>
</evidence>
<protein>
    <recommendedName>
        <fullName evidence="2">PNPLA domain-containing protein</fullName>
    </recommendedName>
</protein>
<dbReference type="InterPro" id="IPR047156">
    <property type="entry name" value="Teg/CotR/CapV-like"/>
</dbReference>